<evidence type="ECO:0000313" key="2">
    <source>
        <dbReference type="Proteomes" id="UP000778970"/>
    </source>
</evidence>
<protein>
    <submittedName>
        <fullName evidence="1">Uncharacterized protein</fullName>
    </submittedName>
</protein>
<organism evidence="1 2">
    <name type="scientific">Rhodovibrio salinarum</name>
    <dbReference type="NCBI Taxonomy" id="1087"/>
    <lineage>
        <taxon>Bacteria</taxon>
        <taxon>Pseudomonadati</taxon>
        <taxon>Pseudomonadota</taxon>
        <taxon>Alphaproteobacteria</taxon>
        <taxon>Rhodospirillales</taxon>
        <taxon>Rhodovibrionaceae</taxon>
        <taxon>Rhodovibrio</taxon>
    </lineage>
</organism>
<dbReference type="EMBL" id="NRRE01000032">
    <property type="protein sequence ID" value="MBK1698963.1"/>
    <property type="molecule type" value="Genomic_DNA"/>
</dbReference>
<evidence type="ECO:0000313" key="1">
    <source>
        <dbReference type="EMBL" id="MBK1698963.1"/>
    </source>
</evidence>
<dbReference type="Proteomes" id="UP000778970">
    <property type="component" value="Unassembled WGS sequence"/>
</dbReference>
<dbReference type="AlphaFoldDB" id="A0A934QKR0"/>
<accession>A0A934QKR0</accession>
<sequence>MLYRCPPQFRMHHPRPPRAAVRATPDVRGLLLAGIIALAIAFMAATATAEPFQSAAVQTSSQSAAPAASAQPDRDLETVSYGCGWAQKRLADPAWRPFLSRVTRTCAAIADTPAPHETTQQAYRERAFLAALDRAARGLDALYLEMWRVRLADETQAVGTVALNDTGVFLALQHERVFRLADRILLHYDADSRIAWLR</sequence>
<reference evidence="1" key="1">
    <citation type="submission" date="2017-08" db="EMBL/GenBank/DDBJ databases">
        <authorList>
            <person name="Imhoff J.F."/>
            <person name="Rahn T."/>
            <person name="Kuenzel S."/>
            <person name="Neulinger S.C."/>
        </authorList>
    </citation>
    <scope>NUCLEOTIDE SEQUENCE</scope>
    <source>
        <strain evidence="1">DSM 9154</strain>
    </source>
</reference>
<proteinExistence type="predicted"/>
<reference evidence="1" key="2">
    <citation type="journal article" date="2020" name="Microorganisms">
        <title>Osmotic Adaptation and Compatible Solute Biosynthesis of Phototrophic Bacteria as Revealed from Genome Analyses.</title>
        <authorList>
            <person name="Imhoff J.F."/>
            <person name="Rahn T."/>
            <person name="Kunzel S."/>
            <person name="Keller A."/>
            <person name="Neulinger S.C."/>
        </authorList>
    </citation>
    <scope>NUCLEOTIDE SEQUENCE</scope>
    <source>
        <strain evidence="1">DSM 9154</strain>
    </source>
</reference>
<gene>
    <name evidence="1" type="ORF">CKO21_17105</name>
</gene>
<comment type="caution">
    <text evidence="1">The sequence shown here is derived from an EMBL/GenBank/DDBJ whole genome shotgun (WGS) entry which is preliminary data.</text>
</comment>
<name>A0A934QKR0_9PROT</name>
<keyword evidence="2" id="KW-1185">Reference proteome</keyword>